<dbReference type="GO" id="GO:0009435">
    <property type="term" value="P:NAD+ biosynthetic process"/>
    <property type="evidence" value="ECO:0007669"/>
    <property type="project" value="UniProtKB-UniRule"/>
</dbReference>
<evidence type="ECO:0000313" key="14">
    <source>
        <dbReference type="Proteomes" id="UP000287996"/>
    </source>
</evidence>
<reference evidence="13 14" key="1">
    <citation type="journal article" date="2011" name="Front. Microbiol.">
        <title>Genomic signatures of strain selection and enhancement in Bacillus atrophaeus var. globigii, a historical biowarfare simulant.</title>
        <authorList>
            <person name="Gibbons H.S."/>
            <person name="Broomall S.M."/>
            <person name="McNew L.A."/>
            <person name="Daligault H."/>
            <person name="Chapman C."/>
            <person name="Bruce D."/>
            <person name="Karavis M."/>
            <person name="Krepps M."/>
            <person name="McGregor P.A."/>
            <person name="Hong C."/>
            <person name="Park K.H."/>
            <person name="Akmal A."/>
            <person name="Feldman A."/>
            <person name="Lin J.S."/>
            <person name="Chang W.E."/>
            <person name="Higgs B.W."/>
            <person name="Demirev P."/>
            <person name="Lindquist J."/>
            <person name="Liem A."/>
            <person name="Fochler E."/>
            <person name="Read T.D."/>
            <person name="Tapia R."/>
            <person name="Johnson S."/>
            <person name="Bishop-Lilly K.A."/>
            <person name="Detter C."/>
            <person name="Han C."/>
            <person name="Sozhamannan S."/>
            <person name="Rosenzweig C.N."/>
            <person name="Skowronski E.W."/>
        </authorList>
    </citation>
    <scope>NUCLEOTIDE SEQUENCE [LARGE SCALE GENOMIC DNA]</scope>
    <source>
        <strain evidence="13 14">CC-PW-9</strain>
    </source>
</reference>
<comment type="catalytic activity">
    <reaction evidence="10 11">
        <text>nicotinate beta-D-ribonucleotide + ATP + H(+) = deamido-NAD(+) + diphosphate</text>
        <dbReference type="Rhea" id="RHEA:22860"/>
        <dbReference type="ChEBI" id="CHEBI:15378"/>
        <dbReference type="ChEBI" id="CHEBI:30616"/>
        <dbReference type="ChEBI" id="CHEBI:33019"/>
        <dbReference type="ChEBI" id="CHEBI:57502"/>
        <dbReference type="ChEBI" id="CHEBI:58437"/>
        <dbReference type="EC" id="2.7.7.18"/>
    </reaction>
</comment>
<protein>
    <recommendedName>
        <fullName evidence="11">Probable nicotinate-nucleotide adenylyltransferase</fullName>
        <ecNumber evidence="11">2.7.7.18</ecNumber>
    </recommendedName>
    <alternativeName>
        <fullName evidence="11">Deamido-NAD(+) diphosphorylase</fullName>
    </alternativeName>
    <alternativeName>
        <fullName evidence="11">Deamido-NAD(+) pyrophosphorylase</fullName>
    </alternativeName>
    <alternativeName>
        <fullName evidence="11">Nicotinate mononucleotide adenylyltransferase</fullName>
        <shortName evidence="11">NaMN adenylyltransferase</shortName>
    </alternativeName>
</protein>
<evidence type="ECO:0000313" key="13">
    <source>
        <dbReference type="EMBL" id="RUO80453.1"/>
    </source>
</evidence>
<accession>A0A432ZRE6</accession>
<dbReference type="InterPro" id="IPR005248">
    <property type="entry name" value="NadD/NMNAT"/>
</dbReference>
<dbReference type="SUPFAM" id="SSF52374">
    <property type="entry name" value="Nucleotidylyl transferase"/>
    <property type="match status" value="1"/>
</dbReference>
<dbReference type="GO" id="GO:0004515">
    <property type="term" value="F:nicotinate-nucleotide adenylyltransferase activity"/>
    <property type="evidence" value="ECO:0007669"/>
    <property type="project" value="UniProtKB-UniRule"/>
</dbReference>
<organism evidence="13 14">
    <name type="scientific">Idiomarina tyrosinivorans</name>
    <dbReference type="NCBI Taxonomy" id="1445662"/>
    <lineage>
        <taxon>Bacteria</taxon>
        <taxon>Pseudomonadati</taxon>
        <taxon>Pseudomonadota</taxon>
        <taxon>Gammaproteobacteria</taxon>
        <taxon>Alteromonadales</taxon>
        <taxon>Idiomarinaceae</taxon>
        <taxon>Idiomarina</taxon>
    </lineage>
</organism>
<dbReference type="RefSeq" id="WP_126841510.1">
    <property type="nucleotide sequence ID" value="NZ_PIQH01000004.1"/>
</dbReference>
<evidence type="ECO:0000256" key="1">
    <source>
        <dbReference type="ARBA" id="ARBA00002324"/>
    </source>
</evidence>
<feature type="domain" description="Cytidyltransferase-like" evidence="12">
    <location>
        <begin position="6"/>
        <end position="183"/>
    </location>
</feature>
<dbReference type="InterPro" id="IPR014729">
    <property type="entry name" value="Rossmann-like_a/b/a_fold"/>
</dbReference>
<dbReference type="OrthoDB" id="5295945at2"/>
<dbReference type="UniPathway" id="UPA00253">
    <property type="reaction ID" value="UER00332"/>
</dbReference>
<evidence type="ECO:0000256" key="9">
    <source>
        <dbReference type="ARBA" id="ARBA00023027"/>
    </source>
</evidence>
<dbReference type="EC" id="2.7.7.18" evidence="11"/>
<dbReference type="EMBL" id="PIQH01000004">
    <property type="protein sequence ID" value="RUO80453.1"/>
    <property type="molecule type" value="Genomic_DNA"/>
</dbReference>
<keyword evidence="6 11" id="KW-0548">Nucleotidyltransferase</keyword>
<keyword evidence="14" id="KW-1185">Reference proteome</keyword>
<dbReference type="InterPro" id="IPR004821">
    <property type="entry name" value="Cyt_trans-like"/>
</dbReference>
<keyword evidence="9 11" id="KW-0520">NAD</keyword>
<comment type="pathway">
    <text evidence="2 11">Cofactor biosynthesis; NAD(+) biosynthesis; deamido-NAD(+) from nicotinate D-ribonucleotide: step 1/1.</text>
</comment>
<comment type="caution">
    <text evidence="13">The sequence shown here is derived from an EMBL/GenBank/DDBJ whole genome shotgun (WGS) entry which is preliminary data.</text>
</comment>
<evidence type="ECO:0000256" key="7">
    <source>
        <dbReference type="ARBA" id="ARBA00022741"/>
    </source>
</evidence>
<keyword evidence="5 11" id="KW-0808">Transferase</keyword>
<comment type="similarity">
    <text evidence="3 11">Belongs to the NadD family.</text>
</comment>
<evidence type="ECO:0000256" key="2">
    <source>
        <dbReference type="ARBA" id="ARBA00005019"/>
    </source>
</evidence>
<evidence type="ECO:0000256" key="8">
    <source>
        <dbReference type="ARBA" id="ARBA00022840"/>
    </source>
</evidence>
<evidence type="ECO:0000256" key="5">
    <source>
        <dbReference type="ARBA" id="ARBA00022679"/>
    </source>
</evidence>
<dbReference type="GO" id="GO:0005524">
    <property type="term" value="F:ATP binding"/>
    <property type="evidence" value="ECO:0007669"/>
    <property type="project" value="UniProtKB-KW"/>
</dbReference>
<evidence type="ECO:0000256" key="4">
    <source>
        <dbReference type="ARBA" id="ARBA00022642"/>
    </source>
</evidence>
<comment type="function">
    <text evidence="1 11">Catalyzes the reversible adenylation of nicotinate mononucleotide (NaMN) to nicotinic acid adenine dinucleotide (NaAD).</text>
</comment>
<dbReference type="Gene3D" id="3.40.50.620">
    <property type="entry name" value="HUPs"/>
    <property type="match status" value="1"/>
</dbReference>
<dbReference type="Proteomes" id="UP000287996">
    <property type="component" value="Unassembled WGS sequence"/>
</dbReference>
<name>A0A432ZRE6_9GAMM</name>
<dbReference type="PANTHER" id="PTHR39321">
    <property type="entry name" value="NICOTINATE-NUCLEOTIDE ADENYLYLTRANSFERASE-RELATED"/>
    <property type="match status" value="1"/>
</dbReference>
<evidence type="ECO:0000256" key="11">
    <source>
        <dbReference type="HAMAP-Rule" id="MF_00244"/>
    </source>
</evidence>
<dbReference type="Pfam" id="PF01467">
    <property type="entry name" value="CTP_transf_like"/>
    <property type="match status" value="1"/>
</dbReference>
<evidence type="ECO:0000259" key="12">
    <source>
        <dbReference type="Pfam" id="PF01467"/>
    </source>
</evidence>
<sequence>MVVRGFFGGTFDPIHDGHTQALTALTQCIAVDQWHLLPAAVPPHRAQPAASAQHRLAMVDIVCQQHAGWIADDWELQQQGPSYTANTLQQRRQQFPQDALLFVIGMDSLLSLDSWYNWQQLTELAHLVVLPRPGYSIRTMSATIEAFVTAHRCQANDLQRSRHGGVWLADIPQFDVSATAIRKQLAQRQFANLPLQAGVIDYIRQQQLYQNL</sequence>
<keyword evidence="4 11" id="KW-0662">Pyridine nucleotide biosynthesis</keyword>
<evidence type="ECO:0000256" key="10">
    <source>
        <dbReference type="ARBA" id="ARBA00048721"/>
    </source>
</evidence>
<dbReference type="HAMAP" id="MF_00244">
    <property type="entry name" value="NaMN_adenylyltr"/>
    <property type="match status" value="1"/>
</dbReference>
<dbReference type="NCBIfam" id="TIGR00482">
    <property type="entry name" value="nicotinate (nicotinamide) nucleotide adenylyltransferase"/>
    <property type="match status" value="1"/>
</dbReference>
<keyword evidence="7 11" id="KW-0547">Nucleotide-binding</keyword>
<dbReference type="AlphaFoldDB" id="A0A432ZRE6"/>
<evidence type="ECO:0000256" key="3">
    <source>
        <dbReference type="ARBA" id="ARBA00009014"/>
    </source>
</evidence>
<evidence type="ECO:0000256" key="6">
    <source>
        <dbReference type="ARBA" id="ARBA00022695"/>
    </source>
</evidence>
<dbReference type="CDD" id="cd02165">
    <property type="entry name" value="NMNAT"/>
    <property type="match status" value="1"/>
</dbReference>
<proteinExistence type="inferred from homology"/>
<dbReference type="PANTHER" id="PTHR39321:SF3">
    <property type="entry name" value="PHOSPHOPANTETHEINE ADENYLYLTRANSFERASE"/>
    <property type="match status" value="1"/>
</dbReference>
<gene>
    <name evidence="11" type="primary">nadD</name>
    <name evidence="13" type="ORF">CWI84_05170</name>
</gene>
<dbReference type="NCBIfam" id="NF000839">
    <property type="entry name" value="PRK00071.1-1"/>
    <property type="match status" value="1"/>
</dbReference>
<keyword evidence="8 11" id="KW-0067">ATP-binding</keyword>